<dbReference type="Gene3D" id="3.40.710.10">
    <property type="entry name" value="DD-peptidase/beta-lactamase superfamily"/>
    <property type="match status" value="1"/>
</dbReference>
<name>A0A2G6QDD7_9BACI</name>
<dbReference type="EMBL" id="NWUW01000008">
    <property type="protein sequence ID" value="PIE94795.1"/>
    <property type="molecule type" value="Genomic_DNA"/>
</dbReference>
<dbReference type="GO" id="GO:0030655">
    <property type="term" value="P:beta-lactam antibiotic catabolic process"/>
    <property type="evidence" value="ECO:0007669"/>
    <property type="project" value="InterPro"/>
</dbReference>
<reference evidence="2 3" key="1">
    <citation type="submission" date="2017-09" db="EMBL/GenBank/DDBJ databases">
        <title>Biocontrol bacteria screening and application from spent mushroom substrate.</title>
        <authorList>
            <person name="Sun X."/>
        </authorList>
    </citation>
    <scope>NUCLEOTIDE SEQUENCE [LARGE SCALE GENOMIC DNA]</scope>
    <source>
        <strain evidence="2 3">100374</strain>
    </source>
</reference>
<protein>
    <recommendedName>
        <fullName evidence="1">Beta-lactamase class A catalytic domain-containing protein</fullName>
    </recommendedName>
</protein>
<gene>
    <name evidence="2" type="ORF">CO726_13655</name>
</gene>
<dbReference type="InterPro" id="IPR045155">
    <property type="entry name" value="Beta-lactam_cat"/>
</dbReference>
<dbReference type="Proteomes" id="UP000228484">
    <property type="component" value="Unassembled WGS sequence"/>
</dbReference>
<proteinExistence type="predicted"/>
<dbReference type="AlphaFoldDB" id="A0A2G6QDD7"/>
<dbReference type="GO" id="GO:0008800">
    <property type="term" value="F:beta-lactamase activity"/>
    <property type="evidence" value="ECO:0007669"/>
    <property type="project" value="InterPro"/>
</dbReference>
<dbReference type="RefSeq" id="WP_099684751.1">
    <property type="nucleotide sequence ID" value="NZ_NWUW01000008.1"/>
</dbReference>
<feature type="domain" description="Beta-lactamase class A catalytic" evidence="1">
    <location>
        <begin position="23"/>
        <end position="220"/>
    </location>
</feature>
<evidence type="ECO:0000313" key="3">
    <source>
        <dbReference type="Proteomes" id="UP000228484"/>
    </source>
</evidence>
<dbReference type="InterPro" id="IPR012338">
    <property type="entry name" value="Beta-lactam/transpept-like"/>
</dbReference>
<organism evidence="2 3">
    <name type="scientific">Bacillus fungorum</name>
    <dbReference type="NCBI Taxonomy" id="2039284"/>
    <lineage>
        <taxon>Bacteria</taxon>
        <taxon>Bacillati</taxon>
        <taxon>Bacillota</taxon>
        <taxon>Bacilli</taxon>
        <taxon>Bacillales</taxon>
        <taxon>Bacillaceae</taxon>
        <taxon>Bacillus</taxon>
    </lineage>
</organism>
<evidence type="ECO:0000259" key="1">
    <source>
        <dbReference type="Pfam" id="PF13354"/>
    </source>
</evidence>
<evidence type="ECO:0000313" key="2">
    <source>
        <dbReference type="EMBL" id="PIE94795.1"/>
    </source>
</evidence>
<dbReference type="Pfam" id="PF13354">
    <property type="entry name" value="Beta-lactamase2"/>
    <property type="match status" value="1"/>
</dbReference>
<dbReference type="SUPFAM" id="SSF56601">
    <property type="entry name" value="beta-lactamase/transpeptidase-like"/>
    <property type="match status" value="1"/>
</dbReference>
<sequence length="258" mass="28842">METVIQKMKEIQSDHVGIAIYSTKSNRIVASYNSALNIPLASAAKVVIGFVVAKMVKENTCNWNDILHHVKFNPLEDSAQLYPHLQGRNALTLSKAVEVMIACHDSYVAQSVVMYCGGWDAVKTYAQTYFSKIHIQENARDKKNAGELNEVLSLLIQIFQGYKSEAELWEPIISGMVRQQGEYEGIHSYHLAHMTGGLPTATINIGIIGMFNEFPFLYVIGGKDLPSRRENKETDEAFAVALKCMYKEYNKSILGVSD</sequence>
<comment type="caution">
    <text evidence="2">The sequence shown here is derived from an EMBL/GenBank/DDBJ whole genome shotgun (WGS) entry which is preliminary data.</text>
</comment>
<accession>A0A2G6QDD7</accession>
<keyword evidence="3" id="KW-1185">Reference proteome</keyword>